<dbReference type="KEGG" id="dpl:KGM_212500"/>
<comment type="caution">
    <text evidence="2">The sequence shown here is derived from an EMBL/GenBank/DDBJ whole genome shotgun (WGS) entry which is preliminary data.</text>
</comment>
<feature type="signal peptide" evidence="1">
    <location>
        <begin position="1"/>
        <end position="22"/>
    </location>
</feature>
<keyword evidence="3" id="KW-1185">Reference proteome</keyword>
<keyword evidence="1" id="KW-0732">Signal</keyword>
<organism evidence="2 3">
    <name type="scientific">Danaus plexippus plexippus</name>
    <dbReference type="NCBI Taxonomy" id="278856"/>
    <lineage>
        <taxon>Eukaryota</taxon>
        <taxon>Metazoa</taxon>
        <taxon>Ecdysozoa</taxon>
        <taxon>Arthropoda</taxon>
        <taxon>Hexapoda</taxon>
        <taxon>Insecta</taxon>
        <taxon>Pterygota</taxon>
        <taxon>Neoptera</taxon>
        <taxon>Endopterygota</taxon>
        <taxon>Lepidoptera</taxon>
        <taxon>Glossata</taxon>
        <taxon>Ditrysia</taxon>
        <taxon>Papilionoidea</taxon>
        <taxon>Nymphalidae</taxon>
        <taxon>Danainae</taxon>
        <taxon>Danaini</taxon>
        <taxon>Danaina</taxon>
        <taxon>Danaus</taxon>
        <taxon>Danaus</taxon>
    </lineage>
</organism>
<name>A0A212F3T4_DANPL</name>
<evidence type="ECO:0000256" key="1">
    <source>
        <dbReference type="SAM" id="SignalP"/>
    </source>
</evidence>
<evidence type="ECO:0000313" key="2">
    <source>
        <dbReference type="EMBL" id="OWR48399.1"/>
    </source>
</evidence>
<gene>
    <name evidence="2" type="ORF">KGM_212500</name>
</gene>
<dbReference type="Proteomes" id="UP000007151">
    <property type="component" value="Unassembled WGS sequence"/>
</dbReference>
<dbReference type="AlphaFoldDB" id="A0A212F3T4"/>
<sequence length="190" mass="22132">MSLLVYFAVTIIISMTIQETSSEDLCLNSIDPACYKQALYLRNSHDQYPRDLEYRQVLRSKGKKRHSRKRVKSDDGDDENVVATIVIPASTQSTFSNELCQYPKDPACRNRQALYLRVFDDSYKDDMEYIQALRSWRSRQRRHKKLSSNDVNDLDENRRNKRKRLLGPVMIFQAVTSALELVHSVVQKIG</sequence>
<accession>A0A212F3T4</accession>
<protein>
    <submittedName>
        <fullName evidence="2">Uncharacterized protein</fullName>
    </submittedName>
</protein>
<proteinExistence type="predicted"/>
<dbReference type="EMBL" id="AGBW02010487">
    <property type="protein sequence ID" value="OWR48399.1"/>
    <property type="molecule type" value="Genomic_DNA"/>
</dbReference>
<dbReference type="InParanoid" id="A0A212F3T4"/>
<reference evidence="2 3" key="1">
    <citation type="journal article" date="2011" name="Cell">
        <title>The monarch butterfly genome yields insights into long-distance migration.</title>
        <authorList>
            <person name="Zhan S."/>
            <person name="Merlin C."/>
            <person name="Boore J.L."/>
            <person name="Reppert S.M."/>
        </authorList>
    </citation>
    <scope>NUCLEOTIDE SEQUENCE [LARGE SCALE GENOMIC DNA]</scope>
    <source>
        <strain evidence="2">F-2</strain>
    </source>
</reference>
<feature type="chain" id="PRO_5012239501" evidence="1">
    <location>
        <begin position="23"/>
        <end position="190"/>
    </location>
</feature>
<evidence type="ECO:0000313" key="3">
    <source>
        <dbReference type="Proteomes" id="UP000007151"/>
    </source>
</evidence>